<protein>
    <submittedName>
        <fullName evidence="1">Uncharacterized protein</fullName>
    </submittedName>
</protein>
<accession>A0A423WN70</accession>
<dbReference type="EMBL" id="LKEA01000013">
    <property type="protein sequence ID" value="ROW04771.1"/>
    <property type="molecule type" value="Genomic_DNA"/>
</dbReference>
<organism evidence="1 2">
    <name type="scientific">Cytospora schulzeri</name>
    <dbReference type="NCBI Taxonomy" id="448051"/>
    <lineage>
        <taxon>Eukaryota</taxon>
        <taxon>Fungi</taxon>
        <taxon>Dikarya</taxon>
        <taxon>Ascomycota</taxon>
        <taxon>Pezizomycotina</taxon>
        <taxon>Sordariomycetes</taxon>
        <taxon>Sordariomycetidae</taxon>
        <taxon>Diaporthales</taxon>
        <taxon>Cytosporaceae</taxon>
        <taxon>Cytospora</taxon>
    </lineage>
</organism>
<reference evidence="1 2" key="1">
    <citation type="submission" date="2015-09" db="EMBL/GenBank/DDBJ databases">
        <title>Host preference determinants of Valsa canker pathogens revealed by comparative genomics.</title>
        <authorList>
            <person name="Yin Z."/>
            <person name="Huang L."/>
        </authorList>
    </citation>
    <scope>NUCLEOTIDE SEQUENCE [LARGE SCALE GENOMIC DNA]</scope>
    <source>
        <strain evidence="1 2">03-1</strain>
    </source>
</reference>
<dbReference type="AlphaFoldDB" id="A0A423WN70"/>
<proteinExistence type="predicted"/>
<evidence type="ECO:0000313" key="1">
    <source>
        <dbReference type="EMBL" id="ROW04771.1"/>
    </source>
</evidence>
<name>A0A423WN70_9PEZI</name>
<dbReference type="OrthoDB" id="5237488at2759"/>
<sequence length="287" mass="32551">MASSNTAIPDDQSTASLTLEDLAMGVRSLIAEAERFVLQERGTLLPPGWTDKIYSMIDEAEAHIQIEQASHISECEHHRLQVSRDSTEAWWRSSKQVCYSSTEAVCQGTALADERRKSGDSAVSAELSNHHVYIEQQIFALSHPDTSLEDLQGDVYALLAIISMHMADFRSLKQRQTSELAWFSILEEESAILIELNNQIEDLYEPPHGMGEKICHEVLQDRFDGLPVQLQAVFNMQCHERESQGGEIADDEMMQMVLENQKRTDMLRKIQTVLDKEQDILCKMGRE</sequence>
<comment type="caution">
    <text evidence="1">The sequence shown here is derived from an EMBL/GenBank/DDBJ whole genome shotgun (WGS) entry which is preliminary data.</text>
</comment>
<keyword evidence="2" id="KW-1185">Reference proteome</keyword>
<dbReference type="Proteomes" id="UP000283895">
    <property type="component" value="Unassembled WGS sequence"/>
</dbReference>
<gene>
    <name evidence="1" type="ORF">VMCG_04760</name>
</gene>
<evidence type="ECO:0000313" key="2">
    <source>
        <dbReference type="Proteomes" id="UP000283895"/>
    </source>
</evidence>